<dbReference type="RefSeq" id="WP_242007367.1">
    <property type="nucleotide sequence ID" value="NZ_JAPIUX010000007.1"/>
</dbReference>
<evidence type="ECO:0000256" key="1">
    <source>
        <dbReference type="ARBA" id="ARBA00023125"/>
    </source>
</evidence>
<dbReference type="EMBL" id="JAPIUX010000007">
    <property type="protein sequence ID" value="MCX2561402.1"/>
    <property type="molecule type" value="Genomic_DNA"/>
</dbReference>
<evidence type="ECO:0000313" key="5">
    <source>
        <dbReference type="Proteomes" id="UP001526446"/>
    </source>
</evidence>
<dbReference type="Gene3D" id="1.10.357.10">
    <property type="entry name" value="Tetracycline Repressor, domain 2"/>
    <property type="match status" value="1"/>
</dbReference>
<evidence type="ECO:0000259" key="3">
    <source>
        <dbReference type="PROSITE" id="PS50977"/>
    </source>
</evidence>
<keyword evidence="5" id="KW-1185">Reference proteome</keyword>
<accession>A0ABT3Q7Z4</accession>
<comment type="caution">
    <text evidence="4">The sequence shown here is derived from an EMBL/GenBank/DDBJ whole genome shotgun (WGS) entry which is preliminary data.</text>
</comment>
<dbReference type="SUPFAM" id="SSF46689">
    <property type="entry name" value="Homeodomain-like"/>
    <property type="match status" value="1"/>
</dbReference>
<dbReference type="PROSITE" id="PS50977">
    <property type="entry name" value="HTH_TETR_2"/>
    <property type="match status" value="1"/>
</dbReference>
<organism evidence="4 5">
    <name type="scientific">Acetobacter farinalis</name>
    <dbReference type="NCBI Taxonomy" id="1260984"/>
    <lineage>
        <taxon>Bacteria</taxon>
        <taxon>Pseudomonadati</taxon>
        <taxon>Pseudomonadota</taxon>
        <taxon>Alphaproteobacteria</taxon>
        <taxon>Acetobacterales</taxon>
        <taxon>Acetobacteraceae</taxon>
        <taxon>Acetobacter</taxon>
    </lineage>
</organism>
<dbReference type="InterPro" id="IPR050624">
    <property type="entry name" value="HTH-type_Tx_Regulator"/>
</dbReference>
<reference evidence="4 5" key="1">
    <citation type="submission" date="2022-11" db="EMBL/GenBank/DDBJ databases">
        <title>Genome sequencing of Acetobacter type strain.</title>
        <authorList>
            <person name="Heo J."/>
            <person name="Lee D."/>
            <person name="Han B.-H."/>
            <person name="Hong S.-B."/>
            <person name="Kwon S.-W."/>
        </authorList>
    </citation>
    <scope>NUCLEOTIDE SEQUENCE [LARGE SCALE GENOMIC DNA]</scope>
    <source>
        <strain evidence="4 5">KACC 21251</strain>
    </source>
</reference>
<evidence type="ECO:0000313" key="4">
    <source>
        <dbReference type="EMBL" id="MCX2561402.1"/>
    </source>
</evidence>
<gene>
    <name evidence="4" type="ORF">OQ252_08355</name>
</gene>
<dbReference type="Pfam" id="PF00440">
    <property type="entry name" value="TetR_N"/>
    <property type="match status" value="1"/>
</dbReference>
<name>A0ABT3Q7Z4_9PROT</name>
<evidence type="ECO:0000256" key="2">
    <source>
        <dbReference type="PROSITE-ProRule" id="PRU00335"/>
    </source>
</evidence>
<dbReference type="InterPro" id="IPR009057">
    <property type="entry name" value="Homeodomain-like_sf"/>
</dbReference>
<sequence>MTRASKEEAFETAAWEVFSTIGMDAATVRDIVSLSRVSPGSIYNYYKTKEKIFDILLVKVIERNKNMVRQSHCPPDTLESMLTKSFQAVLRALSTLKGAARFFEINQHHIRARLFTMNETRDMLENLKQDILASLPRNSLTPDRLDFIAATLLTIGLESFLYMARDPLLNVDETARLSGAMAAGNVRGAMAFLCAAQPAEARKASRPHSPEI</sequence>
<proteinExistence type="predicted"/>
<dbReference type="PANTHER" id="PTHR43479">
    <property type="entry name" value="ACREF/ENVCD OPERON REPRESSOR-RELATED"/>
    <property type="match status" value="1"/>
</dbReference>
<dbReference type="InterPro" id="IPR001647">
    <property type="entry name" value="HTH_TetR"/>
</dbReference>
<keyword evidence="1 2" id="KW-0238">DNA-binding</keyword>
<protein>
    <submittedName>
        <fullName evidence="4">TetR/AcrR family transcriptional regulator</fullName>
    </submittedName>
</protein>
<dbReference type="Proteomes" id="UP001526446">
    <property type="component" value="Unassembled WGS sequence"/>
</dbReference>
<dbReference type="PANTHER" id="PTHR43479:SF11">
    <property type="entry name" value="ACREF_ENVCD OPERON REPRESSOR-RELATED"/>
    <property type="match status" value="1"/>
</dbReference>
<feature type="DNA-binding region" description="H-T-H motif" evidence="2">
    <location>
        <begin position="27"/>
        <end position="46"/>
    </location>
</feature>
<feature type="domain" description="HTH tetR-type" evidence="3">
    <location>
        <begin position="4"/>
        <end position="64"/>
    </location>
</feature>